<accession>A0ACB8RSK7</accession>
<dbReference type="EMBL" id="MU275910">
    <property type="protein sequence ID" value="KAI0047164.1"/>
    <property type="molecule type" value="Genomic_DNA"/>
</dbReference>
<dbReference type="Proteomes" id="UP000814033">
    <property type="component" value="Unassembled WGS sequence"/>
</dbReference>
<keyword evidence="2" id="KW-1185">Reference proteome</keyword>
<evidence type="ECO:0000313" key="1">
    <source>
        <dbReference type="EMBL" id="KAI0047164.1"/>
    </source>
</evidence>
<evidence type="ECO:0000313" key="2">
    <source>
        <dbReference type="Proteomes" id="UP000814033"/>
    </source>
</evidence>
<proteinExistence type="predicted"/>
<name>A0ACB8RSK7_9AGAM</name>
<protein>
    <submittedName>
        <fullName evidence="1">Carboxypeptidase S</fullName>
    </submittedName>
</protein>
<reference evidence="1" key="2">
    <citation type="journal article" date="2022" name="New Phytol.">
        <title>Evolutionary transition to the ectomycorrhizal habit in the genomes of a hyperdiverse lineage of mushroom-forming fungi.</title>
        <authorList>
            <person name="Looney B."/>
            <person name="Miyauchi S."/>
            <person name="Morin E."/>
            <person name="Drula E."/>
            <person name="Courty P.E."/>
            <person name="Kohler A."/>
            <person name="Kuo A."/>
            <person name="LaButti K."/>
            <person name="Pangilinan J."/>
            <person name="Lipzen A."/>
            <person name="Riley R."/>
            <person name="Andreopoulos W."/>
            <person name="He G."/>
            <person name="Johnson J."/>
            <person name="Nolan M."/>
            <person name="Tritt A."/>
            <person name="Barry K.W."/>
            <person name="Grigoriev I.V."/>
            <person name="Nagy L.G."/>
            <person name="Hibbett D."/>
            <person name="Henrissat B."/>
            <person name="Matheny P.B."/>
            <person name="Labbe J."/>
            <person name="Martin F.M."/>
        </authorList>
    </citation>
    <scope>NUCLEOTIDE SEQUENCE</scope>
    <source>
        <strain evidence="1">FP105234-sp</strain>
    </source>
</reference>
<sequence>MDASGLCPQVDPLYPSRSAELWTRLSKTYLTEAFTLRAVDQLGGAVRVPTESYDGMGPVGEDSRWEAFQPFHDYLFQTFPLVHSVLTVTKVNTYALIYEWKGTNDSAKPLLLAAHQDVVPVDPTSIDDWTHPPYSGHYDGKLLWGRGSSDDKAGLIGILSSVESLLESNFTPTRSVVLTFGIDEESSGRYGAAKLAEHLLHTFGENAFALLVDEGGGFQESDGTVFATTAIAEKGYFDTLITVATPGGHSSIPPPHTSIGILARLLVELEVHPPPSHLERGTPVYDMAQCIAAHAQNVDPALRSALKASMRSDRALHAAEKMLFKDRDFASLAGTTQAVDLVWGGVKTNALPEEAWAIVNHRIATQRRVSKYDTELFTQLAHEFNLTYTAFDVPVTPTPGRGTLTLSDAWNSSLAPAPTTPTDALPYRLLSGTIRATYNSWRGLDPAANSIFVSPGVMGGNTDTQFYWKLTPHIVRYNHKEKDDGPKSGVHTVDEFIPVKHFVEMISFFTMLILNADEATNL</sequence>
<gene>
    <name evidence="1" type="ORF">FA95DRAFT_1492985</name>
</gene>
<keyword evidence="1" id="KW-0121">Carboxypeptidase</keyword>
<keyword evidence="1" id="KW-0378">Hydrolase</keyword>
<reference evidence="1" key="1">
    <citation type="submission" date="2021-02" db="EMBL/GenBank/DDBJ databases">
        <authorList>
            <consortium name="DOE Joint Genome Institute"/>
            <person name="Ahrendt S."/>
            <person name="Looney B.P."/>
            <person name="Miyauchi S."/>
            <person name="Morin E."/>
            <person name="Drula E."/>
            <person name="Courty P.E."/>
            <person name="Chicoki N."/>
            <person name="Fauchery L."/>
            <person name="Kohler A."/>
            <person name="Kuo A."/>
            <person name="Labutti K."/>
            <person name="Pangilinan J."/>
            <person name="Lipzen A."/>
            <person name="Riley R."/>
            <person name="Andreopoulos W."/>
            <person name="He G."/>
            <person name="Johnson J."/>
            <person name="Barry K.W."/>
            <person name="Grigoriev I.V."/>
            <person name="Nagy L."/>
            <person name="Hibbett D."/>
            <person name="Henrissat B."/>
            <person name="Matheny P.B."/>
            <person name="Labbe J."/>
            <person name="Martin F."/>
        </authorList>
    </citation>
    <scope>NUCLEOTIDE SEQUENCE</scope>
    <source>
        <strain evidence="1">FP105234-sp</strain>
    </source>
</reference>
<keyword evidence="1" id="KW-0645">Protease</keyword>
<comment type="caution">
    <text evidence="1">The sequence shown here is derived from an EMBL/GenBank/DDBJ whole genome shotgun (WGS) entry which is preliminary data.</text>
</comment>
<organism evidence="1 2">
    <name type="scientific">Auriscalpium vulgare</name>
    <dbReference type="NCBI Taxonomy" id="40419"/>
    <lineage>
        <taxon>Eukaryota</taxon>
        <taxon>Fungi</taxon>
        <taxon>Dikarya</taxon>
        <taxon>Basidiomycota</taxon>
        <taxon>Agaricomycotina</taxon>
        <taxon>Agaricomycetes</taxon>
        <taxon>Russulales</taxon>
        <taxon>Auriscalpiaceae</taxon>
        <taxon>Auriscalpium</taxon>
    </lineage>
</organism>